<dbReference type="AlphaFoldDB" id="A0A7S3HZR7"/>
<protein>
    <submittedName>
        <fullName evidence="1">Uncharacterized protein</fullName>
    </submittedName>
</protein>
<sequence>MPLVWVLQSLQADHVILPGSILHTLSACELAALSLFLVDGALDSLAHTCLFGLEGLSVDDEVKHSDAVVGIHVDLVDQVGRLAQHLAEALDCVREALQAQEDHTTVEVVGEDLKWVHSRHHGRDRVVDDSLGVLQTATLEAEEGKLRVKGRDLLLAESDH</sequence>
<organism evidence="1">
    <name type="scientific">Favella ehrenbergii</name>
    <dbReference type="NCBI Taxonomy" id="182087"/>
    <lineage>
        <taxon>Eukaryota</taxon>
        <taxon>Sar</taxon>
        <taxon>Alveolata</taxon>
        <taxon>Ciliophora</taxon>
        <taxon>Intramacronucleata</taxon>
        <taxon>Spirotrichea</taxon>
        <taxon>Choreotrichia</taxon>
        <taxon>Tintinnida</taxon>
        <taxon>Xystonellidae</taxon>
        <taxon>Favella</taxon>
    </lineage>
</organism>
<accession>A0A7S3HZR7</accession>
<dbReference type="EMBL" id="HBIE01015202">
    <property type="protein sequence ID" value="CAE0309764.1"/>
    <property type="molecule type" value="Transcribed_RNA"/>
</dbReference>
<gene>
    <name evidence="1" type="ORF">FEHR0123_LOCUS4680</name>
</gene>
<name>A0A7S3HZR7_9SPIT</name>
<proteinExistence type="predicted"/>
<evidence type="ECO:0000313" key="1">
    <source>
        <dbReference type="EMBL" id="CAE0309764.1"/>
    </source>
</evidence>
<reference evidence="1" key="1">
    <citation type="submission" date="2021-01" db="EMBL/GenBank/DDBJ databases">
        <authorList>
            <person name="Corre E."/>
            <person name="Pelletier E."/>
            <person name="Niang G."/>
            <person name="Scheremetjew M."/>
            <person name="Finn R."/>
            <person name="Kale V."/>
            <person name="Holt S."/>
            <person name="Cochrane G."/>
            <person name="Meng A."/>
            <person name="Brown T."/>
            <person name="Cohen L."/>
        </authorList>
    </citation>
    <scope>NUCLEOTIDE SEQUENCE</scope>
    <source>
        <strain evidence="1">Fehren 1</strain>
    </source>
</reference>